<feature type="domain" description="ANTAR" evidence="3">
    <location>
        <begin position="137"/>
        <end position="206"/>
    </location>
</feature>
<dbReference type="Proteomes" id="UP001595997">
    <property type="component" value="Unassembled WGS sequence"/>
</dbReference>
<name>A0ABV9A881_9ACTN</name>
<organism evidence="4 5">
    <name type="scientific">Streptomyces ovatisporus</name>
    <dbReference type="NCBI Taxonomy" id="1128682"/>
    <lineage>
        <taxon>Bacteria</taxon>
        <taxon>Bacillati</taxon>
        <taxon>Actinomycetota</taxon>
        <taxon>Actinomycetes</taxon>
        <taxon>Kitasatosporales</taxon>
        <taxon>Streptomycetaceae</taxon>
        <taxon>Streptomyces</taxon>
    </lineage>
</organism>
<dbReference type="InterPro" id="IPR036388">
    <property type="entry name" value="WH-like_DNA-bd_sf"/>
</dbReference>
<dbReference type="InterPro" id="IPR029016">
    <property type="entry name" value="GAF-like_dom_sf"/>
</dbReference>
<dbReference type="Pfam" id="PF03861">
    <property type="entry name" value="ANTAR"/>
    <property type="match status" value="1"/>
</dbReference>
<proteinExistence type="predicted"/>
<gene>
    <name evidence="4" type="ORF">ACFPA8_13790</name>
</gene>
<keyword evidence="5" id="KW-1185">Reference proteome</keyword>
<keyword evidence="2" id="KW-0804">Transcription</keyword>
<evidence type="ECO:0000259" key="3">
    <source>
        <dbReference type="SMART" id="SM01012"/>
    </source>
</evidence>
<evidence type="ECO:0000313" key="4">
    <source>
        <dbReference type="EMBL" id="MFC4495204.1"/>
    </source>
</evidence>
<dbReference type="SUPFAM" id="SSF55781">
    <property type="entry name" value="GAF domain-like"/>
    <property type="match status" value="1"/>
</dbReference>
<dbReference type="RefSeq" id="WP_386447582.1">
    <property type="nucleotide sequence ID" value="NZ_JBHSFH010000006.1"/>
</dbReference>
<dbReference type="InterPro" id="IPR005561">
    <property type="entry name" value="ANTAR"/>
</dbReference>
<evidence type="ECO:0000256" key="2">
    <source>
        <dbReference type="ARBA" id="ARBA00023163"/>
    </source>
</evidence>
<comment type="caution">
    <text evidence="4">The sequence shown here is derived from an EMBL/GenBank/DDBJ whole genome shotgun (WGS) entry which is preliminary data.</text>
</comment>
<evidence type="ECO:0000313" key="5">
    <source>
        <dbReference type="Proteomes" id="UP001595997"/>
    </source>
</evidence>
<dbReference type="SMART" id="SM01012">
    <property type="entry name" value="ANTAR"/>
    <property type="match status" value="1"/>
</dbReference>
<dbReference type="Gene3D" id="1.10.10.10">
    <property type="entry name" value="Winged helix-like DNA-binding domain superfamily/Winged helix DNA-binding domain"/>
    <property type="match status" value="1"/>
</dbReference>
<reference evidence="5" key="1">
    <citation type="journal article" date="2019" name="Int. J. Syst. Evol. Microbiol.">
        <title>The Global Catalogue of Microorganisms (GCM) 10K type strain sequencing project: providing services to taxonomists for standard genome sequencing and annotation.</title>
        <authorList>
            <consortium name="The Broad Institute Genomics Platform"/>
            <consortium name="The Broad Institute Genome Sequencing Center for Infectious Disease"/>
            <person name="Wu L."/>
            <person name="Ma J."/>
        </authorList>
    </citation>
    <scope>NUCLEOTIDE SEQUENCE [LARGE SCALE GENOMIC DNA]</scope>
    <source>
        <strain evidence="5">CGMCC 4.7357</strain>
    </source>
</reference>
<protein>
    <submittedName>
        <fullName evidence="4">ANTAR domain-containing protein</fullName>
    </submittedName>
</protein>
<evidence type="ECO:0000256" key="1">
    <source>
        <dbReference type="ARBA" id="ARBA00023015"/>
    </source>
</evidence>
<sequence length="216" mass="22275">MAAVLARITSNGDLTEALADRAATVAGVSGLGAVVTTTAGTTESIWSSGATDSALGTLQLTLGEGPSVDAARHGVLVLEPDLADMPILRWPAFASAAGELGVRAVFAFPLRIGAIRLGVLELHRDTPGSMSTGQISDVLVLADVLTSMLLRLGFDGEFVVLRTSVHQATGMIAAQLGVGLDEALVRLRGHAFGSNRSIDEVAADVVANRLDFNDCL</sequence>
<dbReference type="EMBL" id="JBHSFH010000006">
    <property type="protein sequence ID" value="MFC4495204.1"/>
    <property type="molecule type" value="Genomic_DNA"/>
</dbReference>
<keyword evidence="1" id="KW-0805">Transcription regulation</keyword>
<dbReference type="Gene3D" id="3.30.450.40">
    <property type="match status" value="1"/>
</dbReference>
<accession>A0ABV9A881</accession>